<accession>A0ABS4SN98</accession>
<gene>
    <name evidence="1" type="ORF">J2851_003814</name>
</gene>
<dbReference type="Proteomes" id="UP000781958">
    <property type="component" value="Unassembled WGS sequence"/>
</dbReference>
<reference evidence="1 2" key="1">
    <citation type="submission" date="2021-03" db="EMBL/GenBank/DDBJ databases">
        <title>Genomic Encyclopedia of Type Strains, Phase III (KMG-III): the genomes of soil and plant-associated and newly described type strains.</title>
        <authorList>
            <person name="Whitman W."/>
        </authorList>
    </citation>
    <scope>NUCLEOTIDE SEQUENCE [LARGE SCALE GENOMIC DNA]</scope>
    <source>
        <strain evidence="1 2">IMMIB AFH-6</strain>
    </source>
</reference>
<organism evidence="1 2">
    <name type="scientific">Azospirillum rugosum</name>
    <dbReference type="NCBI Taxonomy" id="416170"/>
    <lineage>
        <taxon>Bacteria</taxon>
        <taxon>Pseudomonadati</taxon>
        <taxon>Pseudomonadota</taxon>
        <taxon>Alphaproteobacteria</taxon>
        <taxon>Rhodospirillales</taxon>
        <taxon>Azospirillaceae</taxon>
        <taxon>Azospirillum</taxon>
    </lineage>
</organism>
<dbReference type="EMBL" id="JAGINP010000013">
    <property type="protein sequence ID" value="MBP2294029.1"/>
    <property type="molecule type" value="Genomic_DNA"/>
</dbReference>
<dbReference type="RefSeq" id="WP_246500763.1">
    <property type="nucleotide sequence ID" value="NZ_JAGINP010000013.1"/>
</dbReference>
<evidence type="ECO:0000313" key="1">
    <source>
        <dbReference type="EMBL" id="MBP2294029.1"/>
    </source>
</evidence>
<name>A0ABS4SN98_9PROT</name>
<protein>
    <submittedName>
        <fullName evidence="1">Uncharacterized protein</fullName>
    </submittedName>
</protein>
<sequence>MPVLATIIGRPVEFLSAARAGPAAQAPAAQAKHKPIATATNPANFASFRRVTVFEHVFIFIGFAGAF</sequence>
<evidence type="ECO:0000313" key="2">
    <source>
        <dbReference type="Proteomes" id="UP000781958"/>
    </source>
</evidence>
<proteinExistence type="predicted"/>
<keyword evidence="2" id="KW-1185">Reference proteome</keyword>
<comment type="caution">
    <text evidence="1">The sequence shown here is derived from an EMBL/GenBank/DDBJ whole genome shotgun (WGS) entry which is preliminary data.</text>
</comment>